<dbReference type="EMBL" id="QGTL01000015">
    <property type="protein sequence ID" value="PWV69829.1"/>
    <property type="molecule type" value="Genomic_DNA"/>
</dbReference>
<evidence type="ECO:0000313" key="2">
    <source>
        <dbReference type="EMBL" id="PWV69829.1"/>
    </source>
</evidence>
<gene>
    <name evidence="2" type="ORF">DFR69_11556</name>
</gene>
<evidence type="ECO:0000256" key="1">
    <source>
        <dbReference type="SAM" id="MobiDB-lite"/>
    </source>
</evidence>
<feature type="region of interest" description="Disordered" evidence="1">
    <location>
        <begin position="32"/>
        <end position="51"/>
    </location>
</feature>
<comment type="caution">
    <text evidence="2">The sequence shown here is derived from an EMBL/GenBank/DDBJ whole genome shotgun (WGS) entry which is preliminary data.</text>
</comment>
<proteinExistence type="predicted"/>
<protein>
    <submittedName>
        <fullName evidence="2">Uncharacterized protein</fullName>
    </submittedName>
</protein>
<dbReference type="RefSeq" id="WP_110040947.1">
    <property type="nucleotide sequence ID" value="NZ_QGTL01000015.1"/>
</dbReference>
<keyword evidence="3" id="KW-1185">Reference proteome</keyword>
<organism evidence="2 3">
    <name type="scientific">Nocardia neocaledoniensis</name>
    <dbReference type="NCBI Taxonomy" id="236511"/>
    <lineage>
        <taxon>Bacteria</taxon>
        <taxon>Bacillati</taxon>
        <taxon>Actinomycetota</taxon>
        <taxon>Actinomycetes</taxon>
        <taxon>Mycobacteriales</taxon>
        <taxon>Nocardiaceae</taxon>
        <taxon>Nocardia</taxon>
    </lineage>
</organism>
<dbReference type="AlphaFoldDB" id="A0A317N4H6"/>
<reference evidence="2 3" key="1">
    <citation type="submission" date="2018-05" db="EMBL/GenBank/DDBJ databases">
        <title>Genomic Encyclopedia of Type Strains, Phase IV (KMG-IV): sequencing the most valuable type-strain genomes for metagenomic binning, comparative biology and taxonomic classification.</title>
        <authorList>
            <person name="Goeker M."/>
        </authorList>
    </citation>
    <scope>NUCLEOTIDE SEQUENCE [LARGE SCALE GENOMIC DNA]</scope>
    <source>
        <strain evidence="2 3">DSM 44717</strain>
    </source>
</reference>
<evidence type="ECO:0000313" key="3">
    <source>
        <dbReference type="Proteomes" id="UP000246410"/>
    </source>
</evidence>
<accession>A0A317N4H6</accession>
<sequence length="136" mass="14279">MTNHAAGDPFRRHRLALALAAVALGLTACGTSTEPVDPAAPTPSDKPEVSPAAATDLCDMLRAEIGNWQQQGPTVARVSYNGTVHNWALRHGAVNVALTRNRAVLDTVTGEQCPDVRDQVIAALDTPDLATGLLGY</sequence>
<dbReference type="Proteomes" id="UP000246410">
    <property type="component" value="Unassembled WGS sequence"/>
</dbReference>
<name>A0A317N4H6_9NOCA</name>